<dbReference type="SUPFAM" id="SSF50156">
    <property type="entry name" value="PDZ domain-like"/>
    <property type="match status" value="1"/>
</dbReference>
<dbReference type="InterPro" id="IPR009003">
    <property type="entry name" value="Peptidase_S1_PA"/>
</dbReference>
<dbReference type="GO" id="GO:0004252">
    <property type="term" value="F:serine-type endopeptidase activity"/>
    <property type="evidence" value="ECO:0007669"/>
    <property type="project" value="InterPro"/>
</dbReference>
<feature type="domain" description="Protease Do-like PDZ" evidence="6">
    <location>
        <begin position="350"/>
        <end position="500"/>
    </location>
</feature>
<dbReference type="SUPFAM" id="SSF50494">
    <property type="entry name" value="Trypsin-like serine proteases"/>
    <property type="match status" value="1"/>
</dbReference>
<dbReference type="InterPro" id="IPR041517">
    <property type="entry name" value="DEGP_PDZ"/>
</dbReference>
<keyword evidence="3" id="KW-0378">Hydrolase</keyword>
<organism evidence="7 8">
    <name type="scientific">Chrysophaeum taylorii</name>
    <dbReference type="NCBI Taxonomy" id="2483200"/>
    <lineage>
        <taxon>Eukaryota</taxon>
        <taxon>Sar</taxon>
        <taxon>Stramenopiles</taxon>
        <taxon>Ochrophyta</taxon>
        <taxon>Pelagophyceae</taxon>
        <taxon>Pelagomonadales</taxon>
        <taxon>Pelagomonadaceae</taxon>
        <taxon>Chrysophaeum</taxon>
    </lineage>
</organism>
<evidence type="ECO:0000313" key="7">
    <source>
        <dbReference type="EMBL" id="KAJ8599627.1"/>
    </source>
</evidence>
<keyword evidence="4" id="KW-0720">Serine protease</keyword>
<evidence type="ECO:0000256" key="3">
    <source>
        <dbReference type="ARBA" id="ARBA00022801"/>
    </source>
</evidence>
<accession>A0AAD7U7D3</accession>
<dbReference type="Pfam" id="PF17815">
    <property type="entry name" value="PDZ_3"/>
    <property type="match status" value="1"/>
</dbReference>
<keyword evidence="8" id="KW-1185">Reference proteome</keyword>
<reference evidence="7" key="1">
    <citation type="submission" date="2023-01" db="EMBL/GenBank/DDBJ databases">
        <title>Metagenome sequencing of chrysophaentin producing Chrysophaeum taylorii.</title>
        <authorList>
            <person name="Davison J."/>
            <person name="Bewley C."/>
        </authorList>
    </citation>
    <scope>NUCLEOTIDE SEQUENCE</scope>
    <source>
        <strain evidence="7">NIES-1699</strain>
    </source>
</reference>
<keyword evidence="2" id="KW-0645">Protease</keyword>
<feature type="region of interest" description="Disordered" evidence="5">
    <location>
        <begin position="1"/>
        <end position="20"/>
    </location>
</feature>
<dbReference type="InterPro" id="IPR001940">
    <property type="entry name" value="Peptidase_S1C"/>
</dbReference>
<evidence type="ECO:0000313" key="8">
    <source>
        <dbReference type="Proteomes" id="UP001230188"/>
    </source>
</evidence>
<feature type="compositionally biased region" description="Low complexity" evidence="5">
    <location>
        <begin position="559"/>
        <end position="568"/>
    </location>
</feature>
<dbReference type="Gene3D" id="2.40.10.120">
    <property type="match status" value="1"/>
</dbReference>
<name>A0AAD7U7D3_9STRA</name>
<dbReference type="PRINTS" id="PR00834">
    <property type="entry name" value="PROTEASES2C"/>
</dbReference>
<dbReference type="PANTHER" id="PTHR45980">
    <property type="match status" value="1"/>
</dbReference>
<comment type="similarity">
    <text evidence="1">Belongs to the peptidase S1C family.</text>
</comment>
<dbReference type="Gene3D" id="3.20.190.20">
    <property type="match status" value="1"/>
</dbReference>
<evidence type="ECO:0000256" key="5">
    <source>
        <dbReference type="SAM" id="MobiDB-lite"/>
    </source>
</evidence>
<gene>
    <name evidence="7" type="ORF">CTAYLR_005381</name>
</gene>
<protein>
    <recommendedName>
        <fullName evidence="6">Protease Do-like PDZ domain-containing protein</fullName>
    </recommendedName>
</protein>
<feature type="compositionally biased region" description="Basic residues" evidence="5">
    <location>
        <begin position="504"/>
        <end position="526"/>
    </location>
</feature>
<dbReference type="InterPro" id="IPR036034">
    <property type="entry name" value="PDZ_sf"/>
</dbReference>
<evidence type="ECO:0000256" key="4">
    <source>
        <dbReference type="ARBA" id="ARBA00022825"/>
    </source>
</evidence>
<comment type="caution">
    <text evidence="7">The sequence shown here is derived from an EMBL/GenBank/DDBJ whole genome shotgun (WGS) entry which is preliminary data.</text>
</comment>
<dbReference type="EMBL" id="JAQMWT010000551">
    <property type="protein sequence ID" value="KAJ8599627.1"/>
    <property type="molecule type" value="Genomic_DNA"/>
</dbReference>
<dbReference type="Proteomes" id="UP001230188">
    <property type="component" value="Unassembled WGS sequence"/>
</dbReference>
<dbReference type="Gene3D" id="2.30.42.10">
    <property type="match status" value="1"/>
</dbReference>
<feature type="compositionally biased region" description="Low complexity" evidence="5">
    <location>
        <begin position="530"/>
        <end position="550"/>
    </location>
</feature>
<dbReference type="InterPro" id="IPR046449">
    <property type="entry name" value="DEGP_PDZ_sf"/>
</dbReference>
<proteinExistence type="inferred from homology"/>
<dbReference type="Pfam" id="PF13365">
    <property type="entry name" value="Trypsin_2"/>
    <property type="match status" value="1"/>
</dbReference>
<dbReference type="PANTHER" id="PTHR45980:SF9">
    <property type="entry name" value="PROTEASE DO-LIKE 10, MITOCHONDRIAL-RELATED"/>
    <property type="match status" value="1"/>
</dbReference>
<evidence type="ECO:0000259" key="6">
    <source>
        <dbReference type="Pfam" id="PF17815"/>
    </source>
</evidence>
<evidence type="ECO:0000256" key="2">
    <source>
        <dbReference type="ARBA" id="ARBA00022670"/>
    </source>
</evidence>
<dbReference type="AlphaFoldDB" id="A0AAD7U7D3"/>
<dbReference type="GO" id="GO:0006508">
    <property type="term" value="P:proteolysis"/>
    <property type="evidence" value="ECO:0007669"/>
    <property type="project" value="UniProtKB-KW"/>
</dbReference>
<sequence>MGPPRDEPHHHPKPEKLERAEPIDELENALKSVMKIYVTLVEPDYTQPWTVFMEEECTGSGFAIDVGELVIVTNAHVVASHADIRIRKFGQVHKWKARSLVIAHTADVALLAVEDARFWKGVEPLEFGDLPRLYETVKCVGYTMGGDNACVTRGVVSRVDTTSYVRGAEQLLVVQIDAAINSGNSGGPALDDNSRVAGVAFSGYAGTADNIGYIIPRVVVSNVVDEYLKTKKWAGLCNLGISTQSCENPALRKRLKMDDVTGVLVTRVAALGCCAKAGVKAGDVLISLDSVSVANDGTVPLRGSERVHADHLVTSKLSGKEIDVEILRDGDAIRLRATLSPLPRLVPLVDGFDADPAYVVVGGLVLMALSVPLISAMSDDDDDSFDLRFADYLEKDKAEPDAQIVVWTQTLSHDVNFGYNQLCHHLPRLHRLNSEPVKSLAHVVSMTATPAQSSTTFWEFEFLPPGGASPVLVVVDAEASQAAEPALLKRSKVPAPYSPDLKLTKPKPRRPRNRNKHHHPPKKSPKNHADSTTADATTTSSSGDPPATTAGEGGPPPKQQQQQQQQQQNGTDDTT</sequence>
<feature type="region of interest" description="Disordered" evidence="5">
    <location>
        <begin position="486"/>
        <end position="575"/>
    </location>
</feature>
<evidence type="ECO:0000256" key="1">
    <source>
        <dbReference type="ARBA" id="ARBA00010541"/>
    </source>
</evidence>